<dbReference type="InterPro" id="IPR010982">
    <property type="entry name" value="Lambda_DNA-bd_dom_sf"/>
</dbReference>
<evidence type="ECO:0008006" key="4">
    <source>
        <dbReference type="Google" id="ProtNLM"/>
    </source>
</evidence>
<feature type="region of interest" description="Disordered" evidence="1">
    <location>
        <begin position="1"/>
        <end position="20"/>
    </location>
</feature>
<dbReference type="RefSeq" id="WP_425557000.1">
    <property type="nucleotide sequence ID" value="NZ_BAABLM010000014.1"/>
</dbReference>
<organism evidence="2 3">
    <name type="scientific">Frondihabitans cladoniiphilus</name>
    <dbReference type="NCBI Taxonomy" id="715785"/>
    <lineage>
        <taxon>Bacteria</taxon>
        <taxon>Bacillati</taxon>
        <taxon>Actinomycetota</taxon>
        <taxon>Actinomycetes</taxon>
        <taxon>Micrococcales</taxon>
        <taxon>Microbacteriaceae</taxon>
        <taxon>Frondihabitans</taxon>
    </lineage>
</organism>
<evidence type="ECO:0000256" key="1">
    <source>
        <dbReference type="SAM" id="MobiDB-lite"/>
    </source>
</evidence>
<keyword evidence="3" id="KW-1185">Reference proteome</keyword>
<name>A0ABP8WFL4_9MICO</name>
<sequence>MINLRAGGGADPDSRPTDEVHISGNEAADALQEALAAELRGALAIANIKVRAWARLAAVSHDSIYRILRGQRPVTVVELIMLCRALGEDPFDLITRASRRAELPNGPQSFLGRA</sequence>
<evidence type="ECO:0000313" key="3">
    <source>
        <dbReference type="Proteomes" id="UP001501295"/>
    </source>
</evidence>
<dbReference type="Gene3D" id="1.10.260.40">
    <property type="entry name" value="lambda repressor-like DNA-binding domains"/>
    <property type="match status" value="1"/>
</dbReference>
<accession>A0ABP8WFL4</accession>
<protein>
    <recommendedName>
        <fullName evidence="4">HTH cro/C1-type domain-containing protein</fullName>
    </recommendedName>
</protein>
<dbReference type="Pfam" id="PF13560">
    <property type="entry name" value="HTH_31"/>
    <property type="match status" value="1"/>
</dbReference>
<gene>
    <name evidence="2" type="ORF">GCM10025780_37680</name>
</gene>
<dbReference type="EMBL" id="BAABLM010000014">
    <property type="protein sequence ID" value="GAA4687265.1"/>
    <property type="molecule type" value="Genomic_DNA"/>
</dbReference>
<reference evidence="3" key="1">
    <citation type="journal article" date="2019" name="Int. J. Syst. Evol. Microbiol.">
        <title>The Global Catalogue of Microorganisms (GCM) 10K type strain sequencing project: providing services to taxonomists for standard genome sequencing and annotation.</title>
        <authorList>
            <consortium name="The Broad Institute Genomics Platform"/>
            <consortium name="The Broad Institute Genome Sequencing Center for Infectious Disease"/>
            <person name="Wu L."/>
            <person name="Ma J."/>
        </authorList>
    </citation>
    <scope>NUCLEOTIDE SEQUENCE [LARGE SCALE GENOMIC DNA]</scope>
    <source>
        <strain evidence="3">JCM 18956</strain>
    </source>
</reference>
<evidence type="ECO:0000313" key="2">
    <source>
        <dbReference type="EMBL" id="GAA4687265.1"/>
    </source>
</evidence>
<proteinExistence type="predicted"/>
<dbReference type="SUPFAM" id="SSF47413">
    <property type="entry name" value="lambda repressor-like DNA-binding domains"/>
    <property type="match status" value="1"/>
</dbReference>
<comment type="caution">
    <text evidence="2">The sequence shown here is derived from an EMBL/GenBank/DDBJ whole genome shotgun (WGS) entry which is preliminary data.</text>
</comment>
<feature type="compositionally biased region" description="Gly residues" evidence="1">
    <location>
        <begin position="1"/>
        <end position="10"/>
    </location>
</feature>
<dbReference type="Proteomes" id="UP001501295">
    <property type="component" value="Unassembled WGS sequence"/>
</dbReference>